<comment type="caution">
    <text evidence="2">The sequence shown here is derived from an EMBL/GenBank/DDBJ whole genome shotgun (WGS) entry which is preliminary data.</text>
</comment>
<dbReference type="Proteomes" id="UP000603227">
    <property type="component" value="Unassembled WGS sequence"/>
</dbReference>
<evidence type="ECO:0000313" key="3">
    <source>
        <dbReference type="Proteomes" id="UP000603227"/>
    </source>
</evidence>
<feature type="compositionally biased region" description="Basic and acidic residues" evidence="1">
    <location>
        <begin position="64"/>
        <end position="80"/>
    </location>
</feature>
<reference evidence="2" key="2">
    <citation type="submission" date="2020-09" db="EMBL/GenBank/DDBJ databases">
        <authorList>
            <person name="Sun Q."/>
            <person name="Zhou Y."/>
        </authorList>
    </citation>
    <scope>NUCLEOTIDE SEQUENCE</scope>
    <source>
        <strain evidence="2">CGMCC 4.7403</strain>
    </source>
</reference>
<gene>
    <name evidence="2" type="ORF">GCM10017771_44810</name>
</gene>
<sequence>MGESATGDNAADAGAGPHDVGMLAQAWVRSDSPVAGTHKARSGGVGDPHTPSRHIPCMARLPRRRSDAHPEVDKDFVPQD</sequence>
<dbReference type="EMBL" id="BNAT01000015">
    <property type="protein sequence ID" value="GHE29221.1"/>
    <property type="molecule type" value="Genomic_DNA"/>
</dbReference>
<evidence type="ECO:0000313" key="2">
    <source>
        <dbReference type="EMBL" id="GHE29221.1"/>
    </source>
</evidence>
<feature type="region of interest" description="Disordered" evidence="1">
    <location>
        <begin position="30"/>
        <end position="80"/>
    </location>
</feature>
<accession>A0A918YXZ7</accession>
<reference evidence="2" key="1">
    <citation type="journal article" date="2014" name="Int. J. Syst. Evol. Microbiol.">
        <title>Complete genome sequence of Corynebacterium casei LMG S-19264T (=DSM 44701T), isolated from a smear-ripened cheese.</title>
        <authorList>
            <consortium name="US DOE Joint Genome Institute (JGI-PGF)"/>
            <person name="Walter F."/>
            <person name="Albersmeier A."/>
            <person name="Kalinowski J."/>
            <person name="Ruckert C."/>
        </authorList>
    </citation>
    <scope>NUCLEOTIDE SEQUENCE</scope>
    <source>
        <strain evidence="2">CGMCC 4.7403</strain>
    </source>
</reference>
<organism evidence="2 3">
    <name type="scientific">Streptomyces capitiformicae</name>
    <dbReference type="NCBI Taxonomy" id="2014920"/>
    <lineage>
        <taxon>Bacteria</taxon>
        <taxon>Bacillati</taxon>
        <taxon>Actinomycetota</taxon>
        <taxon>Actinomycetes</taxon>
        <taxon>Kitasatosporales</taxon>
        <taxon>Streptomycetaceae</taxon>
        <taxon>Streptomyces</taxon>
    </lineage>
</organism>
<keyword evidence="3" id="KW-1185">Reference proteome</keyword>
<dbReference type="AlphaFoldDB" id="A0A918YXZ7"/>
<evidence type="ECO:0000256" key="1">
    <source>
        <dbReference type="SAM" id="MobiDB-lite"/>
    </source>
</evidence>
<name>A0A918YXZ7_9ACTN</name>
<proteinExistence type="predicted"/>
<protein>
    <submittedName>
        <fullName evidence="2">Uncharacterized protein</fullName>
    </submittedName>
</protein>